<evidence type="ECO:0000313" key="2">
    <source>
        <dbReference type="Proteomes" id="UP000789525"/>
    </source>
</evidence>
<dbReference type="EMBL" id="CAJVPT010009267">
    <property type="protein sequence ID" value="CAG8559918.1"/>
    <property type="molecule type" value="Genomic_DNA"/>
</dbReference>
<protein>
    <submittedName>
        <fullName evidence="1">10961_t:CDS:1</fullName>
    </submittedName>
</protein>
<name>A0ACA9M0M5_9GLOM</name>
<evidence type="ECO:0000313" key="1">
    <source>
        <dbReference type="EMBL" id="CAG8559918.1"/>
    </source>
</evidence>
<sequence>MNNYLQGIDKRKEWKNFYEHSNPKHPEDIVKNVLIEQIDIICPGFKYLIDFDWEAERGYSDKGKGDLIFGSDYGEVEELLKFLGIILDVRLKSKLIDIENWLLEDLALKLK</sequence>
<dbReference type="Proteomes" id="UP000789525">
    <property type="component" value="Unassembled WGS sequence"/>
</dbReference>
<reference evidence="1" key="1">
    <citation type="submission" date="2021-06" db="EMBL/GenBank/DDBJ databases">
        <authorList>
            <person name="Kallberg Y."/>
            <person name="Tangrot J."/>
            <person name="Rosling A."/>
        </authorList>
    </citation>
    <scope>NUCLEOTIDE SEQUENCE</scope>
    <source>
        <strain evidence="1">CL356</strain>
    </source>
</reference>
<accession>A0ACA9M0M5</accession>
<gene>
    <name evidence="1" type="ORF">ACOLOM_LOCUS5191</name>
</gene>
<organism evidence="1 2">
    <name type="scientific">Acaulospora colombiana</name>
    <dbReference type="NCBI Taxonomy" id="27376"/>
    <lineage>
        <taxon>Eukaryota</taxon>
        <taxon>Fungi</taxon>
        <taxon>Fungi incertae sedis</taxon>
        <taxon>Mucoromycota</taxon>
        <taxon>Glomeromycotina</taxon>
        <taxon>Glomeromycetes</taxon>
        <taxon>Diversisporales</taxon>
        <taxon>Acaulosporaceae</taxon>
        <taxon>Acaulospora</taxon>
    </lineage>
</organism>
<comment type="caution">
    <text evidence="1">The sequence shown here is derived from an EMBL/GenBank/DDBJ whole genome shotgun (WGS) entry which is preliminary data.</text>
</comment>
<keyword evidence="2" id="KW-1185">Reference proteome</keyword>
<proteinExistence type="predicted"/>